<protein>
    <submittedName>
        <fullName evidence="3">Pentatricopeptide repeat-containing protein At3g12770</fullName>
    </submittedName>
</protein>
<evidence type="ECO:0000256" key="2">
    <source>
        <dbReference type="PROSITE-ProRule" id="PRU00708"/>
    </source>
</evidence>
<feature type="repeat" description="PPR" evidence="2">
    <location>
        <begin position="307"/>
        <end position="342"/>
    </location>
</feature>
<dbReference type="Pfam" id="PF20431">
    <property type="entry name" value="E_motif"/>
    <property type="match status" value="1"/>
</dbReference>
<evidence type="ECO:0000313" key="3">
    <source>
        <dbReference type="EMBL" id="JAT67399.1"/>
    </source>
</evidence>
<dbReference type="GO" id="GO:0003723">
    <property type="term" value="F:RNA binding"/>
    <property type="evidence" value="ECO:0007669"/>
    <property type="project" value="InterPro"/>
</dbReference>
<dbReference type="Pfam" id="PF13041">
    <property type="entry name" value="PPR_2"/>
    <property type="match status" value="1"/>
</dbReference>
<feature type="repeat" description="PPR" evidence="2">
    <location>
        <begin position="98"/>
        <end position="132"/>
    </location>
</feature>
<gene>
    <name evidence="3" type="primary">PCMP-H43_9</name>
    <name evidence="3" type="ORF">g.96327</name>
</gene>
<dbReference type="PANTHER" id="PTHR47926:SF540">
    <property type="entry name" value="PENTATRICOPEPTIDE REPEAT-CONTAINING PROTEIN"/>
    <property type="match status" value="1"/>
</dbReference>
<dbReference type="GO" id="GO:0009451">
    <property type="term" value="P:RNA modification"/>
    <property type="evidence" value="ECO:0007669"/>
    <property type="project" value="InterPro"/>
</dbReference>
<accession>A0A1D1ZKL4</accession>
<sequence>SEAFPSFSLFALGIADTASSTSRCCTGAAAAVSDLLCYLQLAVHRRSAGLARRAHALSFVLGLHRQPILCARLISVYSLLGSIPAARVVFDVSPHRGNALLWNSILAAYSRGGLFGEALSLFRRMLAHASPDDFTLAILAKASGELADSGVGRAVHAWVVRFGFVSDVVLLNSLMAMYFKCEKRDDARRLFEEMPSRSVASWNVMISHCANLRGGSVSGDGAWELVVRMQQEGLKPDAFTVATILPLCTVDSRTQLLRGREIHCFVLRSGLGSELDFYVGSCLIDMYSKAGNVTVGRFVFDQMSCKNVVAWTAMISGYVKNGAFEEGLMLFRTMQLKDGVEPNKVTLLSILSAVGSLASLIAGKQVHGFAIRAKLHGEVSLNNALIDMYSKCGSLDSARLLFDDDSWPKDEISWSSIVSGYGLHGRGEEAIYLFHEMCKLGIQLDHITSVGVLSACGRSGLVAEGLEIYASLTDDHNILPTIEMCSCVVDMLCRAGQLNRALDFIRSMPMEASPSVWGTLFGFSLIRGSKELQNLSYNALLQLESNNPSNYVSLSNLHASSGRWDIASEVRTKMKDKGLRKLPGWSWISLNSVVHSFYVADKSHQCSDMIYSVLDNLVLTMREAAYVPDIDFLNIASI</sequence>
<dbReference type="PANTHER" id="PTHR47926">
    <property type="entry name" value="PENTATRICOPEPTIDE REPEAT-CONTAINING PROTEIN"/>
    <property type="match status" value="1"/>
</dbReference>
<dbReference type="NCBIfam" id="TIGR00756">
    <property type="entry name" value="PPR"/>
    <property type="match status" value="3"/>
</dbReference>
<feature type="repeat" description="PPR" evidence="2">
    <location>
        <begin position="410"/>
        <end position="444"/>
    </location>
</feature>
<feature type="repeat" description="PPR" evidence="2">
    <location>
        <begin position="547"/>
        <end position="581"/>
    </location>
</feature>
<dbReference type="InterPro" id="IPR002885">
    <property type="entry name" value="PPR_rpt"/>
</dbReference>
<dbReference type="FunFam" id="1.25.40.10:FF:000285">
    <property type="entry name" value="Pentatricopeptide repeat-containing protein, chloroplastic"/>
    <property type="match status" value="1"/>
</dbReference>
<dbReference type="FunFam" id="1.25.40.10:FF:000996">
    <property type="entry name" value="Small kernel1"/>
    <property type="match status" value="1"/>
</dbReference>
<dbReference type="AlphaFoldDB" id="A0A1D1ZKL4"/>
<dbReference type="InterPro" id="IPR011990">
    <property type="entry name" value="TPR-like_helical_dom_sf"/>
</dbReference>
<organism evidence="3">
    <name type="scientific">Anthurium amnicola</name>
    <dbReference type="NCBI Taxonomy" id="1678845"/>
    <lineage>
        <taxon>Eukaryota</taxon>
        <taxon>Viridiplantae</taxon>
        <taxon>Streptophyta</taxon>
        <taxon>Embryophyta</taxon>
        <taxon>Tracheophyta</taxon>
        <taxon>Spermatophyta</taxon>
        <taxon>Magnoliopsida</taxon>
        <taxon>Liliopsida</taxon>
        <taxon>Araceae</taxon>
        <taxon>Pothoideae</taxon>
        <taxon>Potheae</taxon>
        <taxon>Anthurium</taxon>
    </lineage>
</organism>
<feature type="non-terminal residue" evidence="3">
    <location>
        <position position="1"/>
    </location>
</feature>
<dbReference type="PROSITE" id="PS51375">
    <property type="entry name" value="PPR"/>
    <property type="match status" value="5"/>
</dbReference>
<reference evidence="3" key="1">
    <citation type="submission" date="2015-07" db="EMBL/GenBank/DDBJ databases">
        <title>Transcriptome Assembly of Anthurium amnicola.</title>
        <authorList>
            <person name="Suzuki J."/>
        </authorList>
    </citation>
    <scope>NUCLEOTIDE SEQUENCE</scope>
</reference>
<dbReference type="InterPro" id="IPR046848">
    <property type="entry name" value="E_motif"/>
</dbReference>
<dbReference type="Gene3D" id="1.25.40.10">
    <property type="entry name" value="Tetratricopeptide repeat domain"/>
    <property type="match status" value="5"/>
</dbReference>
<name>A0A1D1ZKL4_9ARAE</name>
<evidence type="ECO:0000256" key="1">
    <source>
        <dbReference type="ARBA" id="ARBA00022737"/>
    </source>
</evidence>
<dbReference type="EMBL" id="GDJX01000537">
    <property type="protein sequence ID" value="JAT67399.1"/>
    <property type="molecule type" value="Transcribed_RNA"/>
</dbReference>
<feature type="repeat" description="PPR" evidence="2">
    <location>
        <begin position="167"/>
        <end position="201"/>
    </location>
</feature>
<keyword evidence="1" id="KW-0677">Repeat</keyword>
<dbReference type="Pfam" id="PF01535">
    <property type="entry name" value="PPR"/>
    <property type="match status" value="5"/>
</dbReference>
<dbReference type="InterPro" id="IPR046960">
    <property type="entry name" value="PPR_At4g14850-like_plant"/>
</dbReference>
<proteinExistence type="predicted"/>